<evidence type="ECO:0000259" key="6">
    <source>
        <dbReference type="Pfam" id="PF12945"/>
    </source>
</evidence>
<evidence type="ECO:0000313" key="7">
    <source>
        <dbReference type="EMBL" id="TKC88293.1"/>
    </source>
</evidence>
<dbReference type="Pfam" id="PF07238">
    <property type="entry name" value="PilZ"/>
    <property type="match status" value="1"/>
</dbReference>
<keyword evidence="1" id="KW-0973">c-di-GMP</keyword>
<comment type="caution">
    <text evidence="7">The sequence shown here is derived from an EMBL/GenBank/DDBJ whole genome shotgun (WGS) entry which is preliminary data.</text>
</comment>
<dbReference type="Gene3D" id="2.40.10.220">
    <property type="entry name" value="predicted glycosyltransferase like domains"/>
    <property type="match status" value="1"/>
</dbReference>
<reference evidence="7 8" key="1">
    <citation type="submission" date="2019-04" db="EMBL/GenBank/DDBJ databases">
        <title>Trinickia sp. 7GSK02, isolated from subtropical forest soil.</title>
        <authorList>
            <person name="Gao Z.-H."/>
            <person name="Qiu L.-H."/>
        </authorList>
    </citation>
    <scope>NUCLEOTIDE SEQUENCE [LARGE SCALE GENOMIC DNA]</scope>
    <source>
        <strain evidence="7 8">7GSK02</strain>
    </source>
</reference>
<dbReference type="InterPro" id="IPR009875">
    <property type="entry name" value="PilZ_domain"/>
</dbReference>
<feature type="region of interest" description="Disordered" evidence="4">
    <location>
        <begin position="1"/>
        <end position="25"/>
    </location>
</feature>
<sequence>MGASSMERSAKDLSRNDVPVGTALEWPIVDETGTLLLDSGTTIASTEDADFLFAHFRPRRQEPEDPKAQQPAQGDEPAEPGPTRPATLDEMHLTIGSLLGVRSRAGSSAMQPSRLIGFSPNHTLFVTPPLVNGNPVKLMVGETVDIVAIASQAVFRFACTVEALCNHPFDYVVLSAPGAMRRLRERKAIRIRARLPVRYAAIEAGDSNGGLGLATGISASGMSLMAPRALGTIGERLHVSFQLRSKELDARVDIAAVIRNVHSAAKGEAAVTHGLEFEALETAQQLALKSFVFDRQEDAEYWTGGR</sequence>
<keyword evidence="7" id="KW-0969">Cilium</keyword>
<feature type="region of interest" description="Disordered" evidence="4">
    <location>
        <begin position="60"/>
        <end position="87"/>
    </location>
</feature>
<feature type="domain" description="Type III secretion system flagellar brake protein YcgR PilZN" evidence="6">
    <location>
        <begin position="111"/>
        <end position="177"/>
    </location>
</feature>
<keyword evidence="2" id="KW-0547">Nucleotide-binding</keyword>
<dbReference type="GO" id="GO:0035438">
    <property type="term" value="F:cyclic-di-GMP binding"/>
    <property type="evidence" value="ECO:0007669"/>
    <property type="project" value="InterPro"/>
</dbReference>
<evidence type="ECO:0000256" key="4">
    <source>
        <dbReference type="SAM" id="MobiDB-lite"/>
    </source>
</evidence>
<dbReference type="InterPro" id="IPR012349">
    <property type="entry name" value="Split_barrel_FMN-bd"/>
</dbReference>
<dbReference type="Pfam" id="PF12945">
    <property type="entry name" value="PilZNR"/>
    <property type="match status" value="1"/>
</dbReference>
<dbReference type="Proteomes" id="UP000305539">
    <property type="component" value="Unassembled WGS sequence"/>
</dbReference>
<feature type="domain" description="PilZ" evidence="5">
    <location>
        <begin position="210"/>
        <end position="293"/>
    </location>
</feature>
<gene>
    <name evidence="7" type="ORF">FAZ69_14175</name>
</gene>
<evidence type="ECO:0000256" key="2">
    <source>
        <dbReference type="ARBA" id="ARBA00022741"/>
    </source>
</evidence>
<accession>A0A4U1I4R8</accession>
<dbReference type="EMBL" id="SWJE01000007">
    <property type="protein sequence ID" value="TKC88293.1"/>
    <property type="molecule type" value="Genomic_DNA"/>
</dbReference>
<dbReference type="OrthoDB" id="8956452at2"/>
<proteinExistence type="predicted"/>
<protein>
    <submittedName>
        <fullName evidence="7">Flagellar brake protein</fullName>
    </submittedName>
</protein>
<dbReference type="SUPFAM" id="SSF141371">
    <property type="entry name" value="PilZ domain-like"/>
    <property type="match status" value="1"/>
</dbReference>
<evidence type="ECO:0000256" key="1">
    <source>
        <dbReference type="ARBA" id="ARBA00022636"/>
    </source>
</evidence>
<organism evidence="7 8">
    <name type="scientific">Trinickia terrae</name>
    <dbReference type="NCBI Taxonomy" id="2571161"/>
    <lineage>
        <taxon>Bacteria</taxon>
        <taxon>Pseudomonadati</taxon>
        <taxon>Pseudomonadota</taxon>
        <taxon>Betaproteobacteria</taxon>
        <taxon>Burkholderiales</taxon>
        <taxon>Burkholderiaceae</taxon>
        <taxon>Trinickia</taxon>
    </lineage>
</organism>
<dbReference type="AlphaFoldDB" id="A0A4U1I4R8"/>
<keyword evidence="3" id="KW-0975">Bacterial flagellum</keyword>
<keyword evidence="7" id="KW-0282">Flagellum</keyword>
<evidence type="ECO:0000256" key="3">
    <source>
        <dbReference type="ARBA" id="ARBA00023143"/>
    </source>
</evidence>
<keyword evidence="8" id="KW-1185">Reference proteome</keyword>
<dbReference type="InterPro" id="IPR009926">
    <property type="entry name" value="T3SS_YcgR_PilZN"/>
</dbReference>
<evidence type="ECO:0000313" key="8">
    <source>
        <dbReference type="Proteomes" id="UP000305539"/>
    </source>
</evidence>
<dbReference type="Gene3D" id="2.30.110.10">
    <property type="entry name" value="Electron Transport, Fmn-binding Protein, Chain A"/>
    <property type="match status" value="1"/>
</dbReference>
<name>A0A4U1I4R8_9BURK</name>
<evidence type="ECO:0000259" key="5">
    <source>
        <dbReference type="Pfam" id="PF07238"/>
    </source>
</evidence>
<keyword evidence="7" id="KW-0966">Cell projection</keyword>